<organism evidence="3 4">
    <name type="scientific">Citroniella saccharovorans</name>
    <dbReference type="NCBI Taxonomy" id="2053367"/>
    <lineage>
        <taxon>Bacteria</taxon>
        <taxon>Bacillati</taxon>
        <taxon>Bacillota</taxon>
        <taxon>Tissierellia</taxon>
        <taxon>Tissierellales</taxon>
        <taxon>Peptoniphilaceae</taxon>
        <taxon>Citroniella</taxon>
    </lineage>
</organism>
<keyword evidence="2" id="KW-0812">Transmembrane</keyword>
<evidence type="ECO:0000256" key="2">
    <source>
        <dbReference type="SAM" id="Phobius"/>
    </source>
</evidence>
<reference evidence="3 4" key="1">
    <citation type="submission" date="2024-01" db="EMBL/GenBank/DDBJ databases">
        <title>Complete genome sequence of Citroniella saccharovorans strain M6.X9, isolated from human fecal sample.</title>
        <authorList>
            <person name="Cheng G."/>
            <person name="Westerholm M."/>
            <person name="Schnurer A."/>
        </authorList>
    </citation>
    <scope>NUCLEOTIDE SEQUENCE [LARGE SCALE GENOMIC DNA]</scope>
    <source>
        <strain evidence="3 4">DSM 29873</strain>
    </source>
</reference>
<accession>A0AAW9MXJ3</accession>
<feature type="transmembrane region" description="Helical" evidence="2">
    <location>
        <begin position="79"/>
        <end position="98"/>
    </location>
</feature>
<dbReference type="RefSeq" id="WP_324619497.1">
    <property type="nucleotide sequence ID" value="NZ_JAYKOT010000003.1"/>
</dbReference>
<dbReference type="EMBL" id="JAYKOT010000003">
    <property type="protein sequence ID" value="MEB3429300.1"/>
    <property type="molecule type" value="Genomic_DNA"/>
</dbReference>
<evidence type="ECO:0000313" key="4">
    <source>
        <dbReference type="Proteomes" id="UP001357733"/>
    </source>
</evidence>
<feature type="coiled-coil region" evidence="1">
    <location>
        <begin position="284"/>
        <end position="317"/>
    </location>
</feature>
<sequence>MRNRVLRNSVVLRFMLIGILLISYLTVRTIKYEIFIGNEAAIRYIRYLYFTFPPVLTQLVFLTSLYVGKSERENISKFWKLLWIPTSIAVIFTITNDYHGLVFSLDPSNTGLNQYGPIFYLVIIYIGLLALFTLAITMLYSFKNKHLTSVKLPIFIIFIWGIYTFLYMIAWEPFEYFKIIFKSAEFNILMVVLFIESLVFMRLLPSNRGYESFLQLSSLNIGIMDSNGEIIFSPNKYRNIDPYLIEKSLHTPVLIDEDTLLESANINGGKSFWFIDLSDFNKLKRKLLNMSEDMLNENELLKAKNALKKNMVKVEEQREIREHIHMKLKPQFDQLKYILMNLPEDENLFEIKLTHACFLDVYIKRYSNLFLITKNKKSLELSELKLAFSESLDYLKLSGVKTSMDWKLNGRFDAGFSLDLYEIFQYALEFYMPGIDSLHVSLYRKKNNPELSINLKGARPGSFLSKYGSTYEKCGFLIEEDMLDGEINLCISLARRNL</sequence>
<feature type="transmembrane region" description="Helical" evidence="2">
    <location>
        <begin position="152"/>
        <end position="171"/>
    </location>
</feature>
<feature type="transmembrane region" description="Helical" evidence="2">
    <location>
        <begin position="10"/>
        <end position="27"/>
    </location>
</feature>
<name>A0AAW9MXJ3_9FIRM</name>
<gene>
    <name evidence="3" type="ORF">VLK81_04600</name>
</gene>
<evidence type="ECO:0000313" key="3">
    <source>
        <dbReference type="EMBL" id="MEB3429300.1"/>
    </source>
</evidence>
<protein>
    <recommendedName>
        <fullName evidence="5">Histidine kinase N-terminal 7TM region domain-containing protein</fullName>
    </recommendedName>
</protein>
<dbReference type="Proteomes" id="UP001357733">
    <property type="component" value="Unassembled WGS sequence"/>
</dbReference>
<evidence type="ECO:0008006" key="5">
    <source>
        <dbReference type="Google" id="ProtNLM"/>
    </source>
</evidence>
<keyword evidence="4" id="KW-1185">Reference proteome</keyword>
<feature type="transmembrane region" description="Helical" evidence="2">
    <location>
        <begin position="47"/>
        <end position="67"/>
    </location>
</feature>
<keyword evidence="2" id="KW-0472">Membrane</keyword>
<dbReference type="AlphaFoldDB" id="A0AAW9MXJ3"/>
<evidence type="ECO:0000256" key="1">
    <source>
        <dbReference type="SAM" id="Coils"/>
    </source>
</evidence>
<keyword evidence="1" id="KW-0175">Coiled coil</keyword>
<feature type="transmembrane region" description="Helical" evidence="2">
    <location>
        <begin position="118"/>
        <end position="140"/>
    </location>
</feature>
<comment type="caution">
    <text evidence="3">The sequence shown here is derived from an EMBL/GenBank/DDBJ whole genome shotgun (WGS) entry which is preliminary data.</text>
</comment>
<keyword evidence="2" id="KW-1133">Transmembrane helix</keyword>
<proteinExistence type="predicted"/>